<dbReference type="PANTHER" id="PTHR43522:SF2">
    <property type="entry name" value="TRANSKETOLASE 1-RELATED"/>
    <property type="match status" value="1"/>
</dbReference>
<dbReference type="GO" id="GO:0046872">
    <property type="term" value="F:metal ion binding"/>
    <property type="evidence" value="ECO:0007669"/>
    <property type="project" value="UniProtKB-KW"/>
</dbReference>
<dbReference type="SUPFAM" id="SSF52518">
    <property type="entry name" value="Thiamin diphosphate-binding fold (THDP-binding)"/>
    <property type="match status" value="2"/>
</dbReference>
<dbReference type="GO" id="GO:0004802">
    <property type="term" value="F:transketolase activity"/>
    <property type="evidence" value="ECO:0007669"/>
    <property type="project" value="UniProtKB-EC"/>
</dbReference>
<dbReference type="SMART" id="SM00861">
    <property type="entry name" value="Transket_pyr"/>
    <property type="match status" value="1"/>
</dbReference>
<dbReference type="KEGG" id="mpe:MYPE770"/>
<evidence type="ECO:0000256" key="7">
    <source>
        <dbReference type="ARBA" id="ARBA00023052"/>
    </source>
</evidence>
<dbReference type="InterPro" id="IPR055152">
    <property type="entry name" value="Transketolase-like_C_2"/>
</dbReference>
<dbReference type="GO" id="GO:0006098">
    <property type="term" value="P:pentose-phosphate shunt"/>
    <property type="evidence" value="ECO:0007669"/>
    <property type="project" value="TreeGrafter"/>
</dbReference>
<evidence type="ECO:0000313" key="11">
    <source>
        <dbReference type="Proteomes" id="UP000002522"/>
    </source>
</evidence>
<evidence type="ECO:0000256" key="5">
    <source>
        <dbReference type="ARBA" id="ARBA00022723"/>
    </source>
</evidence>
<evidence type="ECO:0000313" key="10">
    <source>
        <dbReference type="EMBL" id="BAC43867.1"/>
    </source>
</evidence>
<keyword evidence="5" id="KW-0479">Metal-binding</keyword>
<evidence type="ECO:0000256" key="2">
    <source>
        <dbReference type="ARBA" id="ARBA00001964"/>
    </source>
</evidence>
<dbReference type="HOGENOM" id="CLU_009227_0_0_14"/>
<dbReference type="Proteomes" id="UP000002522">
    <property type="component" value="Chromosome"/>
</dbReference>
<dbReference type="CDD" id="cd02012">
    <property type="entry name" value="TPP_TK"/>
    <property type="match status" value="1"/>
</dbReference>
<dbReference type="Gene3D" id="3.40.50.970">
    <property type="match status" value="2"/>
</dbReference>
<organism evidence="10 11">
    <name type="scientific">Malacoplasma penetrans (strain HF-2)</name>
    <name type="common">Mycoplasma penetrans</name>
    <dbReference type="NCBI Taxonomy" id="272633"/>
    <lineage>
        <taxon>Bacteria</taxon>
        <taxon>Bacillati</taxon>
        <taxon>Mycoplasmatota</taxon>
        <taxon>Mycoplasmoidales</taxon>
        <taxon>Mycoplasmoidaceae</taxon>
        <taxon>Malacoplasma</taxon>
    </lineage>
</organism>
<dbReference type="FunCoup" id="Q8EWX3">
    <property type="interactions" value="188"/>
</dbReference>
<comment type="catalytic activity">
    <reaction evidence="8">
        <text>D-sedoheptulose 7-phosphate + D-glyceraldehyde 3-phosphate = aldehydo-D-ribose 5-phosphate + D-xylulose 5-phosphate</text>
        <dbReference type="Rhea" id="RHEA:10508"/>
        <dbReference type="ChEBI" id="CHEBI:57483"/>
        <dbReference type="ChEBI" id="CHEBI:57737"/>
        <dbReference type="ChEBI" id="CHEBI:58273"/>
        <dbReference type="ChEBI" id="CHEBI:59776"/>
        <dbReference type="EC" id="2.2.1.1"/>
    </reaction>
</comment>
<evidence type="ECO:0000259" key="9">
    <source>
        <dbReference type="SMART" id="SM00861"/>
    </source>
</evidence>
<dbReference type="PANTHER" id="PTHR43522">
    <property type="entry name" value="TRANSKETOLASE"/>
    <property type="match status" value="1"/>
</dbReference>
<feature type="domain" description="Transketolase-like pyrimidine-binding" evidence="9">
    <location>
        <begin position="358"/>
        <end position="528"/>
    </location>
</feature>
<dbReference type="STRING" id="272633.gene:10731168"/>
<dbReference type="AlphaFoldDB" id="Q8EWX3"/>
<evidence type="ECO:0000256" key="1">
    <source>
        <dbReference type="ARBA" id="ARBA00001946"/>
    </source>
</evidence>
<dbReference type="eggNOG" id="COG0021">
    <property type="taxonomic scope" value="Bacteria"/>
</dbReference>
<dbReference type="GO" id="GO:0005829">
    <property type="term" value="C:cytosol"/>
    <property type="evidence" value="ECO:0007669"/>
    <property type="project" value="TreeGrafter"/>
</dbReference>
<keyword evidence="6" id="KW-0460">Magnesium</keyword>
<dbReference type="Pfam" id="PF02779">
    <property type="entry name" value="Transket_pyr"/>
    <property type="match status" value="1"/>
</dbReference>
<dbReference type="Pfam" id="PF00456">
    <property type="entry name" value="Transketolase_N"/>
    <property type="match status" value="1"/>
</dbReference>
<dbReference type="CDD" id="cd07033">
    <property type="entry name" value="TPP_PYR_DXS_TK_like"/>
    <property type="match status" value="1"/>
</dbReference>
<comment type="cofactor">
    <cofactor evidence="1">
        <name>Mg(2+)</name>
        <dbReference type="ChEBI" id="CHEBI:18420"/>
    </cofactor>
</comment>
<dbReference type="RefSeq" id="WP_011076903.1">
    <property type="nucleotide sequence ID" value="NC_004432.1"/>
</dbReference>
<protein>
    <submittedName>
        <fullName evidence="10">Transketolase</fullName>
    </submittedName>
</protein>
<dbReference type="InterPro" id="IPR033247">
    <property type="entry name" value="Transketolase_fam"/>
</dbReference>
<evidence type="ECO:0000256" key="6">
    <source>
        <dbReference type="ARBA" id="ARBA00022842"/>
    </source>
</evidence>
<proteinExistence type="inferred from homology"/>
<evidence type="ECO:0000256" key="8">
    <source>
        <dbReference type="ARBA" id="ARBA00049473"/>
    </source>
</evidence>
<dbReference type="Pfam" id="PF22613">
    <property type="entry name" value="Transketolase_C_1"/>
    <property type="match status" value="1"/>
</dbReference>
<dbReference type="InterPro" id="IPR009014">
    <property type="entry name" value="Transketo_C/PFOR_II"/>
</dbReference>
<keyword evidence="4" id="KW-0808">Transferase</keyword>
<dbReference type="InterPro" id="IPR005474">
    <property type="entry name" value="Transketolase_N"/>
</dbReference>
<name>Q8EWX3_MALP2</name>
<comment type="cofactor">
    <cofactor evidence="2">
        <name>thiamine diphosphate</name>
        <dbReference type="ChEBI" id="CHEBI:58937"/>
    </cofactor>
</comment>
<evidence type="ECO:0000256" key="4">
    <source>
        <dbReference type="ARBA" id="ARBA00022679"/>
    </source>
</evidence>
<evidence type="ECO:0000256" key="3">
    <source>
        <dbReference type="ARBA" id="ARBA00007131"/>
    </source>
</evidence>
<dbReference type="EMBL" id="BA000026">
    <property type="protein sequence ID" value="BAC43867.1"/>
    <property type="molecule type" value="Genomic_DNA"/>
</dbReference>
<dbReference type="SUPFAM" id="SSF52922">
    <property type="entry name" value="TK C-terminal domain-like"/>
    <property type="match status" value="1"/>
</dbReference>
<gene>
    <name evidence="10" type="ordered locus">MYPE770</name>
</gene>
<comment type="similarity">
    <text evidence="3">Belongs to the transketolase family.</text>
</comment>
<keyword evidence="11" id="KW-1185">Reference proteome</keyword>
<accession>Q8EWX3</accession>
<sequence>MNKGTKTPAINKNDRFVNLTIDTLRVLSCEMIAEAKSGHPGIALGAAPILYTLFKNHLVADPTKSFLNRDRFVMSAGHGSALLYAVMHLSGYDISLNDLKNFRKINSKTAGHPENILIDGVDISTGPLGQGVGAAVGMAIAETKMNQYFKKYNLVNYYTYCLLGDGCFQEGVSFEALSIAAKYKLNKLIFLYDSNDVQLEGRVADSTVIDTKKYFESIGLNYIKVANGNDYNEINEAILLAKKSEEKPTIIEIKTKIGFGSVHEDSPKSHGAPLSEEEIDLLKNKLNYHNEKFEISKNAYFDFESFKKRGTKARESFEEKVKKLKAADPTKYKVLENILNKEISFDKKAFSDYQKTKDSTRNLSNYVLSKIAEINPLLTLLSPDISSSTKINFAKGGVYSTDNRLGMNLNLGVREFAMGTIINGICSTGLKAIGSTFLPFSDYCKAAIRLSSVSKNPGVFVFSHDSIAVGEDGPTHQAVEQLWGLRLIPNHYLIRPCNLDETIKAFEIALTNTESTFSIITSRQEFDLPNGAASKVSRGAYAIKSDRQAIVNILATGSEVALAFQVESILSSKYNIKANIISVPCVELFLKQIESYEKAVLGTTLDASRTVSIEFGSSLPWSRYAGIRIGVNKFGLSGTFESVCKKMKLTAEDIAEKINNSLPKLKKGETLVNN</sequence>
<reference evidence="10 11" key="1">
    <citation type="journal article" date="2002" name="Nucleic Acids Res.">
        <title>The complete genomic sequence of Mycoplasma penetrans, an intracellular bacterial pathogen in humans.</title>
        <authorList>
            <person name="Sasaki Y."/>
            <person name="Ishikawa J."/>
            <person name="Yamashita A."/>
            <person name="Oshima K."/>
            <person name="Kenri T."/>
            <person name="Furuya K."/>
            <person name="Yoshino C."/>
            <person name="Horino A."/>
            <person name="Shiba T."/>
            <person name="Sasaki T."/>
            <person name="Hattori M."/>
        </authorList>
    </citation>
    <scope>NUCLEOTIDE SEQUENCE [LARGE SCALE GENOMIC DNA]</scope>
    <source>
        <strain evidence="10 11">HF-2</strain>
    </source>
</reference>
<dbReference type="Gene3D" id="3.40.50.920">
    <property type="match status" value="1"/>
</dbReference>
<dbReference type="InParanoid" id="Q8EWX3"/>
<dbReference type="InterPro" id="IPR005475">
    <property type="entry name" value="Transketolase-like_Pyr-bd"/>
</dbReference>
<keyword evidence="7" id="KW-0786">Thiamine pyrophosphate</keyword>
<dbReference type="InterPro" id="IPR029061">
    <property type="entry name" value="THDP-binding"/>
</dbReference>